<reference evidence="1" key="1">
    <citation type="journal article" date="2014" name="Front. Microbiol.">
        <title>High frequency of phylogenetically diverse reductive dehalogenase-homologous genes in deep subseafloor sedimentary metagenomes.</title>
        <authorList>
            <person name="Kawai M."/>
            <person name="Futagami T."/>
            <person name="Toyoda A."/>
            <person name="Takaki Y."/>
            <person name="Nishi S."/>
            <person name="Hori S."/>
            <person name="Arai W."/>
            <person name="Tsubouchi T."/>
            <person name="Morono Y."/>
            <person name="Uchiyama I."/>
            <person name="Ito T."/>
            <person name="Fujiyama A."/>
            <person name="Inagaki F."/>
            <person name="Takami H."/>
        </authorList>
    </citation>
    <scope>NUCLEOTIDE SEQUENCE</scope>
    <source>
        <strain evidence="1">Expedition CK06-06</strain>
    </source>
</reference>
<comment type="caution">
    <text evidence="1">The sequence shown here is derived from an EMBL/GenBank/DDBJ whole genome shotgun (WGS) entry which is preliminary data.</text>
</comment>
<sequence>MDNKDNNFMTEKSLAMRVSHWILKEGVMVEEMNPEEMKEMEQKVIGMCIC</sequence>
<protein>
    <submittedName>
        <fullName evidence="1">Uncharacterized protein</fullName>
    </submittedName>
</protein>
<dbReference type="EMBL" id="BARV01014380">
    <property type="protein sequence ID" value="GAI31468.1"/>
    <property type="molecule type" value="Genomic_DNA"/>
</dbReference>
<evidence type="ECO:0000313" key="1">
    <source>
        <dbReference type="EMBL" id="GAI31468.1"/>
    </source>
</evidence>
<organism evidence="1">
    <name type="scientific">marine sediment metagenome</name>
    <dbReference type="NCBI Taxonomy" id="412755"/>
    <lineage>
        <taxon>unclassified sequences</taxon>
        <taxon>metagenomes</taxon>
        <taxon>ecological metagenomes</taxon>
    </lineage>
</organism>
<feature type="non-terminal residue" evidence="1">
    <location>
        <position position="50"/>
    </location>
</feature>
<gene>
    <name evidence="1" type="ORF">S06H3_25158</name>
</gene>
<accession>X1MJQ2</accession>
<name>X1MJQ2_9ZZZZ</name>
<dbReference type="AlphaFoldDB" id="X1MJQ2"/>
<proteinExistence type="predicted"/>